<keyword evidence="1" id="KW-0812">Transmembrane</keyword>
<feature type="transmembrane region" description="Helical" evidence="1">
    <location>
        <begin position="45"/>
        <end position="64"/>
    </location>
</feature>
<dbReference type="InterPro" id="IPR036116">
    <property type="entry name" value="FN3_sf"/>
</dbReference>
<feature type="transmembrane region" description="Helical" evidence="1">
    <location>
        <begin position="437"/>
        <end position="459"/>
    </location>
</feature>
<keyword evidence="1" id="KW-1133">Transmembrane helix</keyword>
<accession>A0A7M5VCU4</accession>
<evidence type="ECO:0000313" key="3">
    <source>
        <dbReference type="Proteomes" id="UP000594262"/>
    </source>
</evidence>
<evidence type="ECO:0000256" key="1">
    <source>
        <dbReference type="SAM" id="Phobius"/>
    </source>
</evidence>
<dbReference type="EnsemblMetazoa" id="CLYHEMT008162.1">
    <property type="protein sequence ID" value="CLYHEMP008162.1"/>
    <property type="gene ID" value="CLYHEMG008162"/>
</dbReference>
<name>A0A7M5VCU4_9CNID</name>
<keyword evidence="3" id="KW-1185">Reference proteome</keyword>
<organism evidence="2 3">
    <name type="scientific">Clytia hemisphaerica</name>
    <dbReference type="NCBI Taxonomy" id="252671"/>
    <lineage>
        <taxon>Eukaryota</taxon>
        <taxon>Metazoa</taxon>
        <taxon>Cnidaria</taxon>
        <taxon>Hydrozoa</taxon>
        <taxon>Hydroidolina</taxon>
        <taxon>Leptothecata</taxon>
        <taxon>Obeliida</taxon>
        <taxon>Clytiidae</taxon>
        <taxon>Clytia</taxon>
    </lineage>
</organism>
<dbReference type="SUPFAM" id="SSF49265">
    <property type="entry name" value="Fibronectin type III"/>
    <property type="match status" value="1"/>
</dbReference>
<protein>
    <submittedName>
        <fullName evidence="2">Uncharacterized protein</fullName>
    </submittedName>
</protein>
<dbReference type="Proteomes" id="UP000594262">
    <property type="component" value="Unplaced"/>
</dbReference>
<sequence length="563" mass="64288">FRHSLKVYQKQCSDTQGDCHQFDLICKQRFVPTFKCFRRRRRTKMLTNFQTLVTLVAALCLVGNGQISKPDSGTDGGPSSLTIIDYVYRYIKPDDQCRSAIFYFWTPQPNNASTFKILLIISQSQLNFNLTSYIDSSCCHFNDSNIFPGNGYCSCSDLDLVHGYTIHLQLIQTMPGQSKTLISNTFTRRLNFIAQRTGNITDFTAHALDTSASVEVSWTFLWPYNARGCGTLFNLLMRSPYVFFEHCMDDDKNDELVCFDVEVPLRLARCKPIENKPRQRCSYTIGSLKLGTQYTFRMKYTFGIDLYSPFTNESITTTLNEVPTIAPLVNCTVIDGFPFLRWEKPNEKLIYPYNNYKLSWREGPVGQQGDLFDNSFSIGRSQYLLKKVQIDRLHQAEFYLNICTVKGCTNRQDPCQLARASLIQDGNETESEVDVTMMAMIIVGVIVFIMLSSLSVYAYKRFFRRNTPSTVNWPTEYHDGRIEPRLISPYITTTYRDNDWDSSSQRLPSSLFASLSTCSSNISPPNTEASGNYSPHTDVCTLSELNEDDVFVDKSNAHGERTV</sequence>
<evidence type="ECO:0000313" key="2">
    <source>
        <dbReference type="EnsemblMetazoa" id="CLYHEMP008162.1"/>
    </source>
</evidence>
<proteinExistence type="predicted"/>
<keyword evidence="1" id="KW-0472">Membrane</keyword>
<dbReference type="AlphaFoldDB" id="A0A7M5VCU4"/>
<reference evidence="2" key="1">
    <citation type="submission" date="2021-01" db="UniProtKB">
        <authorList>
            <consortium name="EnsemblMetazoa"/>
        </authorList>
    </citation>
    <scope>IDENTIFICATION</scope>
</reference>